<evidence type="ECO:0000256" key="3">
    <source>
        <dbReference type="ARBA" id="ARBA00004174"/>
    </source>
</evidence>
<dbReference type="EMBL" id="OU896710">
    <property type="protein sequence ID" value="CAG9820625.1"/>
    <property type="molecule type" value="Genomic_DNA"/>
</dbReference>
<evidence type="ECO:0000256" key="4">
    <source>
        <dbReference type="ARBA" id="ARBA00004406"/>
    </source>
</evidence>
<dbReference type="GO" id="GO:0020037">
    <property type="term" value="F:heme binding"/>
    <property type="evidence" value="ECO:0007669"/>
    <property type="project" value="InterPro"/>
</dbReference>
<evidence type="ECO:0000313" key="18">
    <source>
        <dbReference type="Proteomes" id="UP001153737"/>
    </source>
</evidence>
<keyword evidence="13 16" id="KW-0472">Membrane</keyword>
<dbReference type="CDD" id="cd20628">
    <property type="entry name" value="CYP4"/>
    <property type="match status" value="1"/>
</dbReference>
<feature type="binding site" description="axial binding residue" evidence="14">
    <location>
        <position position="461"/>
    </location>
    <ligand>
        <name>heme</name>
        <dbReference type="ChEBI" id="CHEBI:30413"/>
    </ligand>
    <ligandPart>
        <name>Fe</name>
        <dbReference type="ChEBI" id="CHEBI:18248"/>
    </ligandPart>
</feature>
<dbReference type="InterPro" id="IPR002401">
    <property type="entry name" value="Cyt_P450_E_grp-I"/>
</dbReference>
<dbReference type="InterPro" id="IPR050196">
    <property type="entry name" value="Cytochrome_P450_Monoox"/>
</dbReference>
<dbReference type="PRINTS" id="PR00463">
    <property type="entry name" value="EP450I"/>
</dbReference>
<comment type="similarity">
    <text evidence="5 15">Belongs to the cytochrome P450 family.</text>
</comment>
<dbReference type="GO" id="GO:0005506">
    <property type="term" value="F:iron ion binding"/>
    <property type="evidence" value="ECO:0007669"/>
    <property type="project" value="InterPro"/>
</dbReference>
<evidence type="ECO:0000256" key="16">
    <source>
        <dbReference type="SAM" id="Phobius"/>
    </source>
</evidence>
<keyword evidence="16" id="KW-0812">Transmembrane</keyword>
<evidence type="ECO:0000256" key="1">
    <source>
        <dbReference type="ARBA" id="ARBA00001971"/>
    </source>
</evidence>
<evidence type="ECO:0000256" key="13">
    <source>
        <dbReference type="ARBA" id="ARBA00023136"/>
    </source>
</evidence>
<keyword evidence="16" id="KW-1133">Transmembrane helix</keyword>
<keyword evidence="6 14" id="KW-0349">Heme</keyword>
<evidence type="ECO:0000256" key="9">
    <source>
        <dbReference type="ARBA" id="ARBA00022848"/>
    </source>
</evidence>
<comment type="function">
    <text evidence="2">May be involved in the metabolism of insect hormones and in the breakdown of synthetic insecticides.</text>
</comment>
<dbReference type="InterPro" id="IPR036396">
    <property type="entry name" value="Cyt_P450_sf"/>
</dbReference>
<keyword evidence="18" id="KW-1185">Reference proteome</keyword>
<feature type="transmembrane region" description="Helical" evidence="16">
    <location>
        <begin position="49"/>
        <end position="66"/>
    </location>
</feature>
<dbReference type="OrthoDB" id="1470350at2759"/>
<comment type="subcellular location">
    <subcellularLocation>
        <location evidence="4">Endoplasmic reticulum membrane</location>
        <topology evidence="4">Peripheral membrane protein</topology>
    </subcellularLocation>
    <subcellularLocation>
        <location evidence="3">Microsome membrane</location>
        <topology evidence="3">Peripheral membrane protein</topology>
    </subcellularLocation>
</comment>
<keyword evidence="12 15" id="KW-0503">Monooxygenase</keyword>
<evidence type="ECO:0000313" key="17">
    <source>
        <dbReference type="EMBL" id="CAG9820625.1"/>
    </source>
</evidence>
<organism evidence="17 18">
    <name type="scientific">Phaedon cochleariae</name>
    <name type="common">Mustard beetle</name>
    <dbReference type="NCBI Taxonomy" id="80249"/>
    <lineage>
        <taxon>Eukaryota</taxon>
        <taxon>Metazoa</taxon>
        <taxon>Ecdysozoa</taxon>
        <taxon>Arthropoda</taxon>
        <taxon>Hexapoda</taxon>
        <taxon>Insecta</taxon>
        <taxon>Pterygota</taxon>
        <taxon>Neoptera</taxon>
        <taxon>Endopterygota</taxon>
        <taxon>Coleoptera</taxon>
        <taxon>Polyphaga</taxon>
        <taxon>Cucujiformia</taxon>
        <taxon>Chrysomeloidea</taxon>
        <taxon>Chrysomelidae</taxon>
        <taxon>Chrysomelinae</taxon>
        <taxon>Chrysomelini</taxon>
        <taxon>Phaedon</taxon>
    </lineage>
</organism>
<dbReference type="PROSITE" id="PS00086">
    <property type="entry name" value="CYTOCHROME_P450"/>
    <property type="match status" value="1"/>
</dbReference>
<dbReference type="Pfam" id="PF00067">
    <property type="entry name" value="p450"/>
    <property type="match status" value="1"/>
</dbReference>
<dbReference type="InterPro" id="IPR001128">
    <property type="entry name" value="Cyt_P450"/>
</dbReference>
<dbReference type="Proteomes" id="UP001153737">
    <property type="component" value="Chromosome 4"/>
</dbReference>
<keyword evidence="7 14" id="KW-0479">Metal-binding</keyword>
<sequence length="517" mass="60505">MGEFSRISSKHYSWTVLELLLVAFTCTFLIWCAQCLWRRRKLYKSASQVPGPFALPFIGCALYFLGSPYDIFSSIMMMFNKYPRIFKVWFGPRLFYAISDPKYFEILLPTCLRKEPLYDKARMIVGDGLFTALVPKWKKNRKMIAPTFNQKILDNFVEIFNEQAEMLVQQLQKYCGKGEFDVFHVISKCTLDTICESAMGVKVNAQTKNAEYTKWADRIMEIIFLRIFVFWYHYDNIFHMTNLSKECQEIIRNMKGFSGKVVREKKKAFEDKLKDIEYSNNGYFDNEPMKRKAFLDYLIEIRNDEKKGLSEEELEDEVNTFIIAGSDTTASTICFAFTMLGLHQDLQEKVYNEITEIIGHDRPVDPSDLPKLKYTERFIKETLRLFPIAGIIVRAVDEDVDIGDYIIPSGCSVVFGILRIQTDEKYWPNPFKFDPDRFLPDETAKRHPCTFVPFSYGPRNCIGPRYAMMVMKTILSHVLRRYKIHTSYQSVKDISLKANLVLRPKDGYKVFIELRKD</sequence>
<keyword evidence="10 15" id="KW-0560">Oxidoreductase</keyword>
<dbReference type="AlphaFoldDB" id="A0A9N9X122"/>
<evidence type="ECO:0000256" key="14">
    <source>
        <dbReference type="PIRSR" id="PIRSR602401-1"/>
    </source>
</evidence>
<reference evidence="17" key="2">
    <citation type="submission" date="2022-10" db="EMBL/GenBank/DDBJ databases">
        <authorList>
            <consortium name="ENA_rothamsted_submissions"/>
            <consortium name="culmorum"/>
            <person name="King R."/>
        </authorList>
    </citation>
    <scope>NUCLEOTIDE SEQUENCE</scope>
</reference>
<evidence type="ECO:0000256" key="15">
    <source>
        <dbReference type="RuleBase" id="RU000461"/>
    </source>
</evidence>
<evidence type="ECO:0000256" key="10">
    <source>
        <dbReference type="ARBA" id="ARBA00023002"/>
    </source>
</evidence>
<dbReference type="InterPro" id="IPR017972">
    <property type="entry name" value="Cyt_P450_CS"/>
</dbReference>
<feature type="transmembrane region" description="Helical" evidence="16">
    <location>
        <begin position="12"/>
        <end position="37"/>
    </location>
</feature>
<evidence type="ECO:0000256" key="5">
    <source>
        <dbReference type="ARBA" id="ARBA00010617"/>
    </source>
</evidence>
<dbReference type="GO" id="GO:0016705">
    <property type="term" value="F:oxidoreductase activity, acting on paired donors, with incorporation or reduction of molecular oxygen"/>
    <property type="evidence" value="ECO:0007669"/>
    <property type="project" value="InterPro"/>
</dbReference>
<keyword evidence="9" id="KW-0492">Microsome</keyword>
<evidence type="ECO:0000256" key="7">
    <source>
        <dbReference type="ARBA" id="ARBA00022723"/>
    </source>
</evidence>
<dbReference type="PANTHER" id="PTHR24291:SF189">
    <property type="entry name" value="CYTOCHROME P450 4C3-RELATED"/>
    <property type="match status" value="1"/>
</dbReference>
<dbReference type="GO" id="GO:0005789">
    <property type="term" value="C:endoplasmic reticulum membrane"/>
    <property type="evidence" value="ECO:0007669"/>
    <property type="project" value="UniProtKB-SubCell"/>
</dbReference>
<evidence type="ECO:0000256" key="8">
    <source>
        <dbReference type="ARBA" id="ARBA00022824"/>
    </source>
</evidence>
<reference evidence="17" key="1">
    <citation type="submission" date="2022-01" db="EMBL/GenBank/DDBJ databases">
        <authorList>
            <person name="King R."/>
        </authorList>
    </citation>
    <scope>NUCLEOTIDE SEQUENCE</scope>
</reference>
<keyword evidence="11 14" id="KW-0408">Iron</keyword>
<evidence type="ECO:0000256" key="2">
    <source>
        <dbReference type="ARBA" id="ARBA00003690"/>
    </source>
</evidence>
<gene>
    <name evidence="17" type="ORF">PHAECO_LOCUS8537</name>
</gene>
<evidence type="ECO:0000256" key="11">
    <source>
        <dbReference type="ARBA" id="ARBA00023004"/>
    </source>
</evidence>
<evidence type="ECO:0008006" key="19">
    <source>
        <dbReference type="Google" id="ProtNLM"/>
    </source>
</evidence>
<keyword evidence="8" id="KW-0256">Endoplasmic reticulum</keyword>
<protein>
    <recommendedName>
        <fullName evidence="19">Cytochrome P450</fullName>
    </recommendedName>
</protein>
<dbReference type="Gene3D" id="1.10.630.10">
    <property type="entry name" value="Cytochrome P450"/>
    <property type="match status" value="1"/>
</dbReference>
<dbReference type="GO" id="GO:0004497">
    <property type="term" value="F:monooxygenase activity"/>
    <property type="evidence" value="ECO:0007669"/>
    <property type="project" value="UniProtKB-KW"/>
</dbReference>
<dbReference type="PANTHER" id="PTHR24291">
    <property type="entry name" value="CYTOCHROME P450 FAMILY 4"/>
    <property type="match status" value="1"/>
</dbReference>
<accession>A0A9N9X122</accession>
<dbReference type="SUPFAM" id="SSF48264">
    <property type="entry name" value="Cytochrome P450"/>
    <property type="match status" value="1"/>
</dbReference>
<evidence type="ECO:0000256" key="12">
    <source>
        <dbReference type="ARBA" id="ARBA00023033"/>
    </source>
</evidence>
<dbReference type="PRINTS" id="PR00385">
    <property type="entry name" value="P450"/>
</dbReference>
<comment type="cofactor">
    <cofactor evidence="1 14">
        <name>heme</name>
        <dbReference type="ChEBI" id="CHEBI:30413"/>
    </cofactor>
</comment>
<name>A0A9N9X122_PHACE</name>
<evidence type="ECO:0000256" key="6">
    <source>
        <dbReference type="ARBA" id="ARBA00022617"/>
    </source>
</evidence>
<proteinExistence type="inferred from homology"/>